<reference evidence="6" key="2">
    <citation type="submission" date="2015-01" db="EMBL/GenBank/DDBJ databases">
        <title>Evolutionary Origins and Diversification of the Mycorrhizal Mutualists.</title>
        <authorList>
            <consortium name="DOE Joint Genome Institute"/>
            <consortium name="Mycorrhizal Genomics Consortium"/>
            <person name="Kohler A."/>
            <person name="Kuo A."/>
            <person name="Nagy L.G."/>
            <person name="Floudas D."/>
            <person name="Copeland A."/>
            <person name="Barry K.W."/>
            <person name="Cichocki N."/>
            <person name="Veneault-Fourrey C."/>
            <person name="LaButti K."/>
            <person name="Lindquist E.A."/>
            <person name="Lipzen A."/>
            <person name="Lundell T."/>
            <person name="Morin E."/>
            <person name="Murat C."/>
            <person name="Riley R."/>
            <person name="Ohm R."/>
            <person name="Sun H."/>
            <person name="Tunlid A."/>
            <person name="Henrissat B."/>
            <person name="Grigoriev I.V."/>
            <person name="Hibbett D.S."/>
            <person name="Martin F."/>
        </authorList>
    </citation>
    <scope>NUCLEOTIDE SEQUENCE [LARGE SCALE GENOMIC DNA]</scope>
    <source>
        <strain evidence="6">Foug A</strain>
    </source>
</reference>
<dbReference type="GO" id="GO:0005634">
    <property type="term" value="C:nucleus"/>
    <property type="evidence" value="ECO:0007669"/>
    <property type="project" value="UniProtKB-SubCell"/>
</dbReference>
<dbReference type="EMBL" id="KN822151">
    <property type="protein sequence ID" value="KIM54612.1"/>
    <property type="molecule type" value="Genomic_DNA"/>
</dbReference>
<dbReference type="OrthoDB" id="1741717at2759"/>
<keyword evidence="1 2" id="KW-0539">Nucleus</keyword>
<keyword evidence="6" id="KW-1185">Reference proteome</keyword>
<dbReference type="InterPro" id="IPR038704">
    <property type="entry name" value="YEAST_sf"/>
</dbReference>
<dbReference type="InterPro" id="IPR055127">
    <property type="entry name" value="YEATS2_3HBD"/>
</dbReference>
<dbReference type="Gene3D" id="2.60.40.1970">
    <property type="entry name" value="YEATS domain"/>
    <property type="match status" value="1"/>
</dbReference>
<feature type="compositionally biased region" description="Basic and acidic residues" evidence="3">
    <location>
        <begin position="22"/>
        <end position="36"/>
    </location>
</feature>
<feature type="domain" description="YEATS" evidence="4">
    <location>
        <begin position="390"/>
        <end position="529"/>
    </location>
</feature>
<feature type="compositionally biased region" description="Polar residues" evidence="3">
    <location>
        <begin position="547"/>
        <end position="561"/>
    </location>
</feature>
<dbReference type="InParanoid" id="A0A0C2ZPX0"/>
<feature type="region of interest" description="Disordered" evidence="3">
    <location>
        <begin position="935"/>
        <end position="959"/>
    </location>
</feature>
<evidence type="ECO:0000256" key="3">
    <source>
        <dbReference type="SAM" id="MobiDB-lite"/>
    </source>
</evidence>
<feature type="region of interest" description="Disordered" evidence="3">
    <location>
        <begin position="1"/>
        <end position="36"/>
    </location>
</feature>
<protein>
    <recommendedName>
        <fullName evidence="4">YEATS domain-containing protein</fullName>
    </recommendedName>
</protein>
<reference evidence="5 6" key="1">
    <citation type="submission" date="2014-04" db="EMBL/GenBank/DDBJ databases">
        <authorList>
            <consortium name="DOE Joint Genome Institute"/>
            <person name="Kuo A."/>
            <person name="Kohler A."/>
            <person name="Nagy L.G."/>
            <person name="Floudas D."/>
            <person name="Copeland A."/>
            <person name="Barry K.W."/>
            <person name="Cichocki N."/>
            <person name="Veneault-Fourrey C."/>
            <person name="LaButti K."/>
            <person name="Lindquist E.A."/>
            <person name="Lipzen A."/>
            <person name="Lundell T."/>
            <person name="Morin E."/>
            <person name="Murat C."/>
            <person name="Sun H."/>
            <person name="Tunlid A."/>
            <person name="Henrissat B."/>
            <person name="Grigoriev I.V."/>
            <person name="Hibbett D.S."/>
            <person name="Martin F."/>
            <person name="Nordberg H.P."/>
            <person name="Cantor M.N."/>
            <person name="Hua S.X."/>
        </authorList>
    </citation>
    <scope>NUCLEOTIDE SEQUENCE [LARGE SCALE GENOMIC DNA]</scope>
    <source>
        <strain evidence="5 6">Foug A</strain>
    </source>
</reference>
<dbReference type="HOGENOM" id="CLU_012846_0_0_1"/>
<dbReference type="InterPro" id="IPR058706">
    <property type="entry name" value="zf-C2H2_AHC1-like"/>
</dbReference>
<organism evidence="5 6">
    <name type="scientific">Scleroderma citrinum Foug A</name>
    <dbReference type="NCBI Taxonomy" id="1036808"/>
    <lineage>
        <taxon>Eukaryota</taxon>
        <taxon>Fungi</taxon>
        <taxon>Dikarya</taxon>
        <taxon>Basidiomycota</taxon>
        <taxon>Agaricomycotina</taxon>
        <taxon>Agaricomycetes</taxon>
        <taxon>Agaricomycetidae</taxon>
        <taxon>Boletales</taxon>
        <taxon>Sclerodermatineae</taxon>
        <taxon>Sclerodermataceae</taxon>
        <taxon>Scleroderma</taxon>
    </lineage>
</organism>
<dbReference type="Proteomes" id="UP000053989">
    <property type="component" value="Unassembled WGS sequence"/>
</dbReference>
<gene>
    <name evidence="5" type="ORF">SCLCIDRAFT_1221825</name>
</gene>
<feature type="compositionally biased region" description="Polar residues" evidence="3">
    <location>
        <begin position="1"/>
        <end position="11"/>
    </location>
</feature>
<evidence type="ECO:0000313" key="6">
    <source>
        <dbReference type="Proteomes" id="UP000053989"/>
    </source>
</evidence>
<dbReference type="Pfam" id="PF22951">
    <property type="entry name" value="3HBD"/>
    <property type="match status" value="1"/>
</dbReference>
<feature type="region of interest" description="Disordered" evidence="3">
    <location>
        <begin position="527"/>
        <end position="563"/>
    </location>
</feature>
<name>A0A0C2ZPX0_9AGAM</name>
<evidence type="ECO:0000256" key="2">
    <source>
        <dbReference type="PROSITE-ProRule" id="PRU00376"/>
    </source>
</evidence>
<evidence type="ECO:0000259" key="4">
    <source>
        <dbReference type="PROSITE" id="PS51037"/>
    </source>
</evidence>
<dbReference type="AlphaFoldDB" id="A0A0C2ZPX0"/>
<evidence type="ECO:0000256" key="1">
    <source>
        <dbReference type="ARBA" id="ARBA00023242"/>
    </source>
</evidence>
<evidence type="ECO:0000313" key="5">
    <source>
        <dbReference type="EMBL" id="KIM54612.1"/>
    </source>
</evidence>
<accession>A0A0C2ZPX0</accession>
<comment type="subcellular location">
    <subcellularLocation>
        <location evidence="2">Nucleus</location>
    </subcellularLocation>
</comment>
<dbReference type="InterPro" id="IPR055129">
    <property type="entry name" value="YEATS_dom"/>
</dbReference>
<dbReference type="Pfam" id="PF25909">
    <property type="entry name" value="zf-C2H2_AHC1"/>
    <property type="match status" value="1"/>
</dbReference>
<proteinExistence type="predicted"/>
<dbReference type="STRING" id="1036808.A0A0C2ZPX0"/>
<dbReference type="PROSITE" id="PS51037">
    <property type="entry name" value="YEATS"/>
    <property type="match status" value="1"/>
</dbReference>
<sequence length="959" mass="105606">MNHSTTAGQTDLESRSRKRQRQFHDPSHSDIETESLVDEKLDSLDLQSHHPCDDELALEIALRERLLLTIEGRIQWATLLLHSLENFEPQALPQSTDVDEFQDAALDALEALETPSSFLFETALLEETEVTPRSFSPLLSVQQQPQRSVKTRPSRVSKVSQPKKLLYIRLSSGAEESQLAILACSVCSRTQFSTLQGLLNHARLAHGIEWASHDACIAACAVPFSPEEDTWKSYEQDGVEVPWGGNVVGLRRLFERAVGVEGNFAIPLLDATQSDSIQQHGPTIPSTLLSRTLGLHADSPSLAPFLGRAPKRRCIHVHNEEQDVDIVTRDDSSRPSGVEYDHIGCPRFRMAFPHRSAARPELDLGIDLEAKAATKTEVIEDPAGILSNTEASRFHITARVRVEDRSLYLSKERQVQLDSPHQYRWMVAVTAPSYALPVASYLTRVTVSTPPEVSVVPLSINKQPFAVIGTANDPFLAKVLLEWVGGGKLEVDHWVDLDPSRSSTSVHGFDEMIDVELNRNAPLFHLPNGNPPPLPSLDRGLRPGSFTAPQVESSGSQTSVGPSEYPHEQILKDLLPKAPMTSKDVRPRSNIRVPYKLVASPTHLLALIPGKRKAIEWARARTLHALYLEHTASSSSQYIHLTVGDVYAWLEDMSLFPRPAASVPPPPNVKKKAKEKEKEGTPVVGELPCPVCGIKKRLHPGYENKWDGSLWTCSIVPLPDHARSTQLPVMNLIGMVASSDELERALYGPSFPTQPGNVAPTADVPLCSFSTFWYSPRDLVTLSSPDLIQAVHKTVRDIQLPHFPRDSFKDEHSPFLESKKIVERNLAPAALLAASLKPFISALIRPALDVAKNDLLVATSANTSAATGKSGRTTRTKKVPFVLTPSHVLRAVKSSFTQHRTATDMQHARGITPKEAIGLCLTRLSLPYDFGYTQSLGPRPSNPGGGPVEHITMKAEPEV</sequence>